<organism evidence="1 2">
    <name type="scientific">Botrytis elliptica</name>
    <dbReference type="NCBI Taxonomy" id="278938"/>
    <lineage>
        <taxon>Eukaryota</taxon>
        <taxon>Fungi</taxon>
        <taxon>Dikarya</taxon>
        <taxon>Ascomycota</taxon>
        <taxon>Pezizomycotina</taxon>
        <taxon>Leotiomycetes</taxon>
        <taxon>Helotiales</taxon>
        <taxon>Sclerotiniaceae</taxon>
        <taxon>Botrytis</taxon>
    </lineage>
</organism>
<name>A0A4Z1K3C2_9HELO</name>
<keyword evidence="2" id="KW-1185">Reference proteome</keyword>
<dbReference type="AlphaFoldDB" id="A0A4Z1K3C2"/>
<dbReference type="EMBL" id="PQXM01000008">
    <property type="protein sequence ID" value="TGO80385.1"/>
    <property type="molecule type" value="Genomic_DNA"/>
</dbReference>
<protein>
    <submittedName>
        <fullName evidence="1">Uncharacterized protein</fullName>
    </submittedName>
</protein>
<evidence type="ECO:0000313" key="2">
    <source>
        <dbReference type="Proteomes" id="UP000297229"/>
    </source>
</evidence>
<accession>A0A4Z1K3C2</accession>
<reference evidence="1 2" key="1">
    <citation type="submission" date="2017-12" db="EMBL/GenBank/DDBJ databases">
        <title>Comparative genomics of Botrytis spp.</title>
        <authorList>
            <person name="Valero-Jimenez C.A."/>
            <person name="Tapia P."/>
            <person name="Veloso J."/>
            <person name="Silva-Moreno E."/>
            <person name="Staats M."/>
            <person name="Valdes J.H."/>
            <person name="Van Kan J.A.L."/>
        </authorList>
    </citation>
    <scope>NUCLEOTIDE SEQUENCE [LARGE SCALE GENOMIC DNA]</scope>
    <source>
        <strain evidence="1 2">Be9601</strain>
    </source>
</reference>
<proteinExistence type="predicted"/>
<sequence length="130" mass="14676">MSIFAQCLGSHYPAVCKELFEFTQADDGNQARKIAPSCSTGRHSELLTLLAISILISLWRDTVTAVALGRDWLTRTVKCCLKIKQSLARLISVHLTTLLEICYLDYIRYYVPALFFKLRSTCVSQEEING</sequence>
<comment type="caution">
    <text evidence="1">The sequence shown here is derived from an EMBL/GenBank/DDBJ whole genome shotgun (WGS) entry which is preliminary data.</text>
</comment>
<dbReference type="Proteomes" id="UP000297229">
    <property type="component" value="Unassembled WGS sequence"/>
</dbReference>
<gene>
    <name evidence="1" type="ORF">BELL_0008g00210</name>
</gene>
<evidence type="ECO:0000313" key="1">
    <source>
        <dbReference type="EMBL" id="TGO80385.1"/>
    </source>
</evidence>